<reference evidence="1 2" key="1">
    <citation type="journal article" date="2015" name="Nature">
        <title>rRNA introns, odd ribosomes, and small enigmatic genomes across a large radiation of phyla.</title>
        <authorList>
            <person name="Brown C.T."/>
            <person name="Hug L.A."/>
            <person name="Thomas B.C."/>
            <person name="Sharon I."/>
            <person name="Castelle C.J."/>
            <person name="Singh A."/>
            <person name="Wilkins M.J."/>
            <person name="Williams K.H."/>
            <person name="Banfield J.F."/>
        </authorList>
    </citation>
    <scope>NUCLEOTIDE SEQUENCE [LARGE SCALE GENOMIC DNA]</scope>
</reference>
<dbReference type="EMBL" id="LCJB01000017">
    <property type="protein sequence ID" value="KKT71419.1"/>
    <property type="molecule type" value="Genomic_DNA"/>
</dbReference>
<gene>
    <name evidence="1" type="ORF">UW63_C0017G0019</name>
</gene>
<comment type="caution">
    <text evidence="1">The sequence shown here is derived from an EMBL/GenBank/DDBJ whole genome shotgun (WGS) entry which is preliminary data.</text>
</comment>
<accession>A0A0G1MHE7</accession>
<sequence length="383" mass="43872">MPEFNRIEVPTPEKHEALLKREMLKQIMLPGAKAVMEKLRAAGREVSFVEAFEKINKILFVFQKLLEEKIGAAEAAKVMNGWREQINKAFGAGGRGWLPRVEKVFADLNEGQKSLTEGIIRREEEKAGSIKFGLISARKELEKFGIDPEDETLELHLEEFFKRGEQTGVRQAALKDLGRVAEIIIDQFPHVKAVTGFSWFFDHPLTKELGFQIVDVEDDSTGYGGSTWMQFIDRHGQINQKRVNQFLATGEFPMKAKLGFIPVVDFLKRYLPAERRGSVTLQETRHGRQEIEKQFRDFSLDIKERWDSLFAEDLSAVFGENKIANDLLEKFGLKEQFFNILLEAKRSGKTLEDVKKLKGAQEFNSKLQKAIKIDPDRSRVVEI</sequence>
<dbReference type="Proteomes" id="UP000034154">
    <property type="component" value="Unassembled WGS sequence"/>
</dbReference>
<evidence type="ECO:0000313" key="1">
    <source>
        <dbReference type="EMBL" id="KKT71419.1"/>
    </source>
</evidence>
<dbReference type="AlphaFoldDB" id="A0A0G1MHE7"/>
<proteinExistence type="predicted"/>
<name>A0A0G1MHE7_9BACT</name>
<evidence type="ECO:0000313" key="2">
    <source>
        <dbReference type="Proteomes" id="UP000034154"/>
    </source>
</evidence>
<organism evidence="1 2">
    <name type="scientific">Candidatus Uhrbacteria bacterium GW2011_GWF2_44_350</name>
    <dbReference type="NCBI Taxonomy" id="1619000"/>
    <lineage>
        <taxon>Bacteria</taxon>
        <taxon>Candidatus Uhriibacteriota</taxon>
    </lineage>
</organism>
<protein>
    <submittedName>
        <fullName evidence="1">Uncharacterized protein</fullName>
    </submittedName>
</protein>